<dbReference type="GO" id="GO:0016740">
    <property type="term" value="F:transferase activity"/>
    <property type="evidence" value="ECO:0007669"/>
    <property type="project" value="UniProtKB-KW"/>
</dbReference>
<dbReference type="CDD" id="cd06661">
    <property type="entry name" value="GGCT_like"/>
    <property type="match status" value="1"/>
</dbReference>
<dbReference type="InterPro" id="IPR036568">
    <property type="entry name" value="GGCT-like_sf"/>
</dbReference>
<dbReference type="SUPFAM" id="SSF110857">
    <property type="entry name" value="Gamma-glutamyl cyclotransferase-like"/>
    <property type="match status" value="1"/>
</dbReference>
<dbReference type="OrthoDB" id="5567366at2"/>
<protein>
    <submittedName>
        <fullName evidence="2">Gamma-glutamyl AIG2-like cyclotransferase</fullName>
    </submittedName>
</protein>
<dbReference type="Proteomes" id="UP000244069">
    <property type="component" value="Unassembled WGS sequence"/>
</dbReference>
<proteinExistence type="predicted"/>
<dbReference type="EMBL" id="QBKN01000004">
    <property type="protein sequence ID" value="PTX50771.1"/>
    <property type="molecule type" value="Genomic_DNA"/>
</dbReference>
<organism evidence="2 3">
    <name type="scientific">Allosediminivita pacifica</name>
    <dbReference type="NCBI Taxonomy" id="1267769"/>
    <lineage>
        <taxon>Bacteria</taxon>
        <taxon>Pseudomonadati</taxon>
        <taxon>Pseudomonadota</taxon>
        <taxon>Alphaproteobacteria</taxon>
        <taxon>Rhodobacterales</taxon>
        <taxon>Paracoccaceae</taxon>
        <taxon>Allosediminivita</taxon>
    </lineage>
</organism>
<evidence type="ECO:0000259" key="1">
    <source>
        <dbReference type="Pfam" id="PF06094"/>
    </source>
</evidence>
<gene>
    <name evidence="2" type="ORF">C8N44_104127</name>
</gene>
<sequence length="187" mass="20907">MQASYFFGYGSLVNRLTHGFTPVHRATANGWRRAWRVTPDRDIAFLTAVADPDGSIDGLIAPVPEGGWVVLDEREFAYERRPAAHQVKAEDAAPEEVAIYAIAPDRLREPDDNHPVLLSYLDVVVQGYLAEFGPTGATHFFETTDGWDVPILDDRADPRYPRAQTLGDEETAVVDEWLGRKGCRILR</sequence>
<dbReference type="RefSeq" id="WP_107974977.1">
    <property type="nucleotide sequence ID" value="NZ_BMEZ01000004.1"/>
</dbReference>
<name>A0A2T6B3Y9_9RHOB</name>
<evidence type="ECO:0000313" key="3">
    <source>
        <dbReference type="Proteomes" id="UP000244069"/>
    </source>
</evidence>
<dbReference type="InterPro" id="IPR009288">
    <property type="entry name" value="AIG2-like_dom"/>
</dbReference>
<keyword evidence="2" id="KW-0808">Transferase</keyword>
<comment type="caution">
    <text evidence="2">The sequence shown here is derived from an EMBL/GenBank/DDBJ whole genome shotgun (WGS) entry which is preliminary data.</text>
</comment>
<dbReference type="Pfam" id="PF06094">
    <property type="entry name" value="GGACT"/>
    <property type="match status" value="1"/>
</dbReference>
<keyword evidence="3" id="KW-1185">Reference proteome</keyword>
<accession>A0A2T6B3Y9</accession>
<dbReference type="Gene3D" id="3.10.490.10">
    <property type="entry name" value="Gamma-glutamyl cyclotransferase-like"/>
    <property type="match status" value="1"/>
</dbReference>
<reference evidence="2 3" key="1">
    <citation type="submission" date="2018-04" db="EMBL/GenBank/DDBJ databases">
        <title>Genomic Encyclopedia of Archaeal and Bacterial Type Strains, Phase II (KMG-II): from individual species to whole genera.</title>
        <authorList>
            <person name="Goeker M."/>
        </authorList>
    </citation>
    <scope>NUCLEOTIDE SEQUENCE [LARGE SCALE GENOMIC DNA]</scope>
    <source>
        <strain evidence="2 3">DSM 29329</strain>
    </source>
</reference>
<feature type="domain" description="Gamma-glutamylcyclotransferase AIG2-like" evidence="1">
    <location>
        <begin position="7"/>
        <end position="108"/>
    </location>
</feature>
<dbReference type="InterPro" id="IPR013024">
    <property type="entry name" value="GGCT-like"/>
</dbReference>
<evidence type="ECO:0000313" key="2">
    <source>
        <dbReference type="EMBL" id="PTX50771.1"/>
    </source>
</evidence>
<dbReference type="AlphaFoldDB" id="A0A2T6B3Y9"/>